<evidence type="ECO:0000256" key="1">
    <source>
        <dbReference type="ARBA" id="ARBA00004496"/>
    </source>
</evidence>
<dbReference type="InterPro" id="IPR014729">
    <property type="entry name" value="Rossmann-like_a/b/a_fold"/>
</dbReference>
<feature type="compositionally biased region" description="Polar residues" evidence="18">
    <location>
        <begin position="609"/>
        <end position="618"/>
    </location>
</feature>
<dbReference type="CDD" id="cd07962">
    <property type="entry name" value="Anticodon_Ia_Val"/>
    <property type="match status" value="1"/>
</dbReference>
<comment type="catalytic activity">
    <reaction evidence="16">
        <text>tRNA(Val) + L-valine + ATP = L-valyl-tRNA(Val) + AMP + diphosphate</text>
        <dbReference type="Rhea" id="RHEA:10704"/>
        <dbReference type="Rhea" id="RHEA-COMP:9672"/>
        <dbReference type="Rhea" id="RHEA-COMP:9708"/>
        <dbReference type="ChEBI" id="CHEBI:30616"/>
        <dbReference type="ChEBI" id="CHEBI:33019"/>
        <dbReference type="ChEBI" id="CHEBI:57762"/>
        <dbReference type="ChEBI" id="CHEBI:78442"/>
        <dbReference type="ChEBI" id="CHEBI:78537"/>
        <dbReference type="ChEBI" id="CHEBI:456215"/>
        <dbReference type="EC" id="6.1.1.9"/>
    </reaction>
</comment>
<dbReference type="PANTHER" id="PTHR11946:SF109">
    <property type="entry name" value="VALINE--TRNA LIGASE"/>
    <property type="match status" value="1"/>
</dbReference>
<comment type="subcellular location">
    <subcellularLocation>
        <location evidence="1">Cytoplasm</location>
    </subcellularLocation>
</comment>
<dbReference type="PANTHER" id="PTHR11946">
    <property type="entry name" value="VALYL-TRNA SYNTHETASES"/>
    <property type="match status" value="1"/>
</dbReference>
<evidence type="ECO:0000256" key="10">
    <source>
        <dbReference type="ARBA" id="ARBA00022777"/>
    </source>
</evidence>
<dbReference type="GO" id="GO:0006438">
    <property type="term" value="P:valyl-tRNA aminoacylation"/>
    <property type="evidence" value="ECO:0007669"/>
    <property type="project" value="InterPro"/>
</dbReference>
<feature type="region of interest" description="Disordered" evidence="18">
    <location>
        <begin position="84"/>
        <end position="103"/>
    </location>
</feature>
<evidence type="ECO:0000256" key="4">
    <source>
        <dbReference type="ARBA" id="ARBA00013169"/>
    </source>
</evidence>
<dbReference type="InterPro" id="IPR045216">
    <property type="entry name" value="CK2_alpha"/>
</dbReference>
<keyword evidence="5" id="KW-0963">Cytoplasm</keyword>
<keyword evidence="6" id="KW-0723">Serine/threonine-protein kinase</keyword>
<dbReference type="SUPFAM" id="SSF56112">
    <property type="entry name" value="Protein kinase-like (PK-like)"/>
    <property type="match status" value="1"/>
</dbReference>
<dbReference type="SUPFAM" id="SSF52374">
    <property type="entry name" value="Nucleotidylyl transferase"/>
    <property type="match status" value="1"/>
</dbReference>
<dbReference type="SUPFAM" id="SSF50677">
    <property type="entry name" value="ValRS/IleRS/LeuRS editing domain"/>
    <property type="match status" value="1"/>
</dbReference>
<evidence type="ECO:0000256" key="17">
    <source>
        <dbReference type="PROSITE-ProRule" id="PRU10141"/>
    </source>
</evidence>
<dbReference type="Pfam" id="PF08264">
    <property type="entry name" value="Anticodon_1"/>
    <property type="match status" value="1"/>
</dbReference>
<dbReference type="PROSITE" id="PS50011">
    <property type="entry name" value="PROTEIN_KINASE_DOM"/>
    <property type="match status" value="1"/>
</dbReference>
<evidence type="ECO:0000256" key="7">
    <source>
        <dbReference type="ARBA" id="ARBA00022598"/>
    </source>
</evidence>
<dbReference type="FunFam" id="1.10.510.10:FF:000059">
    <property type="entry name" value="Casein kinase II subunit alpha"/>
    <property type="match status" value="1"/>
</dbReference>
<dbReference type="FunFam" id="1.10.730.10:FF:000009">
    <property type="entry name" value="Valine--tRNA ligase, mitochondrial"/>
    <property type="match status" value="1"/>
</dbReference>
<name>A0A6A5ZFU5_9PLEO</name>
<evidence type="ECO:0000256" key="6">
    <source>
        <dbReference type="ARBA" id="ARBA00022527"/>
    </source>
</evidence>
<dbReference type="GO" id="GO:0005524">
    <property type="term" value="F:ATP binding"/>
    <property type="evidence" value="ECO:0007669"/>
    <property type="project" value="UniProtKB-UniRule"/>
</dbReference>
<dbReference type="OrthoDB" id="629407at2759"/>
<dbReference type="InterPro" id="IPR002300">
    <property type="entry name" value="aa-tRNA-synth_Ia"/>
</dbReference>
<keyword evidence="9 17" id="KW-0547">Nucleotide-binding</keyword>
<dbReference type="InterPro" id="IPR008271">
    <property type="entry name" value="Ser/Thr_kinase_AS"/>
</dbReference>
<dbReference type="InterPro" id="IPR009080">
    <property type="entry name" value="tRNAsynth_Ia_anticodon-bd"/>
</dbReference>
<dbReference type="InterPro" id="IPR001412">
    <property type="entry name" value="aa-tRNA-synth_I_CS"/>
</dbReference>
<dbReference type="Gene3D" id="3.40.50.620">
    <property type="entry name" value="HUPs"/>
    <property type="match status" value="2"/>
</dbReference>
<evidence type="ECO:0000256" key="14">
    <source>
        <dbReference type="ARBA" id="ARBA00023146"/>
    </source>
</evidence>
<dbReference type="FunFam" id="3.40.50.620:FF:000020">
    <property type="entry name" value="Valine--tRNA ligase, mitochondrial"/>
    <property type="match status" value="1"/>
</dbReference>
<dbReference type="HAMAP" id="MF_02004">
    <property type="entry name" value="Val_tRNA_synth_type1"/>
    <property type="match status" value="1"/>
</dbReference>
<dbReference type="PROSITE" id="PS00178">
    <property type="entry name" value="AA_TRNA_LIGASE_I"/>
    <property type="match status" value="1"/>
</dbReference>
<sequence length="1675" mass="189057">MHVTEVKSSSELRERRRRDSKHSETTPPTSPTPPHPTSAAAPGAVARLKQHKVWISAALVAVCLLVLLASGTARSGVHQASVPANTANASTTEPLAQSPASEPELADIDEPTMALNSTGNTTSVARVYADVNANMPRAYWDYDSVNISWGVLENYEVVRKIGRGKYSEVFEGINVVNYQKCVIKVLKPVKKKKIKREIKILQNLSGGPNIVALLDVSKTPSLIFEYVNNTDFRSLYPKFSDFDVRYYIFELLKALDYCHSKGIMHRDVKPHNVMIDHEKKKLRLIDWGLAEFYHAGTEYNVRVASRYFKGPELLVDFQEYDYSLDMWSLGAMFASMIFRKEPFFHGNSNSDQLVKIAKVLGTEELFDYLDKYDIELDAQYDDILSRYPKKPWHSFINAENQRFVSNDAIDFLDKLLRYDHQRLIHDQHPSTQAISDIIGFTRGGVGGLLRELDSHRSPSEHLSRSKSLPLQGAVIWPMQHGVEGQPLARPARQDRELGCDWSHHQQLRSSKIYMPHHARLLRSLLHTQLRFPYLCPAPRHLFAYTPFKSSRLVFSHPPRSSAGSFSSARLRHTMALNAASHNTTGEKTGPITAPPPELGADTKKDILASASQDATGQSAPGKDGGDKDTGTKVKSAKELEKERKKAEKDAKFQAKKLAQQTQAPVAKEKKEKAKKKEEEALPEYVEETKPGDKKILKSLDDAYHKAYIPKVVESAWDDWWEKEGFFKPEFTSDGKVKSKGSFVIDIPPPNVTGKLHCGHAIATSLQDLLVRWKRMQGYTTLYIPGCDHAGIATQTVVENQLWRQEQKTRHDLGRKAFLERTSKWVQEYKGNITTVLKRLGGSFDWSREAFTMSPELSAAVEETFVRMHEQGLIYRKNRLVSWCTKLNTALSNVEVDNKELTGRTLLDVPGYERKVEFGVLTHFKYPIDGTDDFIEVATTRPETMLGDSGIAVHPTDARYKHLVGKSAKHPFVDRLLPIVADTYVDPEFGTGAVKLTPAHDPNDFNLGEKHNLAFINILNDDGTFNENTGKFQGQKRFDVRYSVTDELTKLGLFVKKEENPMKVPICQRSKDVIEPLMKPQWWMAMETLAWPAIKAVENGDIKIIPESAKKRYYEFMGTTKDGLKIQEWCLSRQLWFGHQIPAYFVKIDGEEADKADNEKWVTGRTEEEAQKKAEAKFSGKKFTLERDEDVLDTWFSSGLWPMSTLGWPNDTHDFQNLFPTSVLETGWDIIFFWCARMIMFSQHLTGKVPFDEIYCHSLIRDSEGRKMSKSLGNVIDPVDIMEGISLQGLNEKLRSGNLDPKELKTAEKYQKTAFPQGIPECGADALRMALIGYTTGGGDINFDTSVIHAYRRFCNKMYQATKYALGNLGDFTPRSTVAKSGNESLAERWILHKLNATATLVHERLTQREFSNSTQVVHKYFLENLCDAFIENSKAIFDEGTTEEKESAKQTLYTAIEGGIKLLHPFMPFLTEELWQRLPRREGDKTPSITVASYPEYLKEFDDPAAEAEYELLLDTTQGLRSIVAEYKLEGSGNVYIQALDDAAHDILTASTSLPSIRRLAIKALRSISDIKILAPADPAPTGCAVYTVGTSATVFLDIKGRVEIDKEITKAMTKLQKADADVQNQKKIMGVPDYQDKVSDAVKEGDREKLRAAEIECGNLQRSIEQFEKLKLEA</sequence>
<dbReference type="FunFam" id="3.40.50.620:FF:000078">
    <property type="entry name" value="Valine--tRNA ligase, mitochondrial"/>
    <property type="match status" value="1"/>
</dbReference>
<feature type="compositionally biased region" description="Basic and acidic residues" evidence="18">
    <location>
        <begin position="1"/>
        <end position="14"/>
    </location>
</feature>
<keyword evidence="19" id="KW-0812">Transmembrane</keyword>
<dbReference type="Proteomes" id="UP000799770">
    <property type="component" value="Unassembled WGS sequence"/>
</dbReference>
<evidence type="ECO:0000256" key="11">
    <source>
        <dbReference type="ARBA" id="ARBA00022840"/>
    </source>
</evidence>
<dbReference type="InterPro" id="IPR000719">
    <property type="entry name" value="Prot_kinase_dom"/>
</dbReference>
<dbReference type="Gene3D" id="1.10.510.10">
    <property type="entry name" value="Transferase(Phosphotransferase) domain 1"/>
    <property type="match status" value="1"/>
</dbReference>
<gene>
    <name evidence="21" type="ORF">BDV96DRAFT_596978</name>
</gene>
<keyword evidence="22" id="KW-1185">Reference proteome</keyword>
<evidence type="ECO:0000256" key="5">
    <source>
        <dbReference type="ARBA" id="ARBA00022490"/>
    </source>
</evidence>
<dbReference type="Gene3D" id="3.30.200.20">
    <property type="entry name" value="Phosphorylase Kinase, domain 1"/>
    <property type="match status" value="1"/>
</dbReference>
<feature type="region of interest" description="Disordered" evidence="18">
    <location>
        <begin position="1"/>
        <end position="44"/>
    </location>
</feature>
<keyword evidence="7" id="KW-0436">Ligase</keyword>
<dbReference type="GO" id="GO:0005829">
    <property type="term" value="C:cytosol"/>
    <property type="evidence" value="ECO:0007669"/>
    <property type="project" value="TreeGrafter"/>
</dbReference>
<dbReference type="FunFam" id="3.90.740.10:FF:000010">
    <property type="entry name" value="Valine--tRNA ligase"/>
    <property type="match status" value="1"/>
</dbReference>
<protein>
    <recommendedName>
        <fullName evidence="15">Valyl-tRNA synthetase</fullName>
        <ecNumber evidence="3">2.7.11.1</ecNumber>
        <ecNumber evidence="4">6.1.1.9</ecNumber>
    </recommendedName>
</protein>
<evidence type="ECO:0000313" key="22">
    <source>
        <dbReference type="Proteomes" id="UP000799770"/>
    </source>
</evidence>
<keyword evidence="11 17" id="KW-0067">ATP-binding</keyword>
<keyword evidence="8" id="KW-0808">Transferase</keyword>
<dbReference type="PROSITE" id="PS00107">
    <property type="entry name" value="PROTEIN_KINASE_ATP"/>
    <property type="match status" value="1"/>
</dbReference>
<dbReference type="NCBIfam" id="TIGR00422">
    <property type="entry name" value="valS"/>
    <property type="match status" value="1"/>
</dbReference>
<dbReference type="SUPFAM" id="SSF47323">
    <property type="entry name" value="Anticodon-binding domain of a subclass of class I aminoacyl-tRNA synthetases"/>
    <property type="match status" value="1"/>
</dbReference>
<evidence type="ECO:0000259" key="20">
    <source>
        <dbReference type="PROSITE" id="PS50011"/>
    </source>
</evidence>
<keyword evidence="10" id="KW-0418">Kinase</keyword>
<keyword evidence="14 21" id="KW-0030">Aminoacyl-tRNA synthetase</keyword>
<evidence type="ECO:0000256" key="9">
    <source>
        <dbReference type="ARBA" id="ARBA00022741"/>
    </source>
</evidence>
<feature type="compositionally biased region" description="Polar residues" evidence="18">
    <location>
        <begin position="84"/>
        <end position="100"/>
    </location>
</feature>
<dbReference type="EC" id="6.1.1.9" evidence="4"/>
<dbReference type="EMBL" id="ML977317">
    <property type="protein sequence ID" value="KAF2118105.1"/>
    <property type="molecule type" value="Genomic_DNA"/>
</dbReference>
<dbReference type="GO" id="GO:0002161">
    <property type="term" value="F:aminoacyl-tRNA deacylase activity"/>
    <property type="evidence" value="ECO:0007669"/>
    <property type="project" value="InterPro"/>
</dbReference>
<keyword evidence="13" id="KW-0175">Coiled coil</keyword>
<feature type="compositionally biased region" description="Basic and acidic residues" evidence="18">
    <location>
        <begin position="623"/>
        <end position="652"/>
    </location>
</feature>
<evidence type="ECO:0000256" key="18">
    <source>
        <dbReference type="SAM" id="MobiDB-lite"/>
    </source>
</evidence>
<dbReference type="GO" id="GO:0004674">
    <property type="term" value="F:protein serine/threonine kinase activity"/>
    <property type="evidence" value="ECO:0007669"/>
    <property type="project" value="UniProtKB-KW"/>
</dbReference>
<dbReference type="InterPro" id="IPR009008">
    <property type="entry name" value="Val/Leu/Ile-tRNA-synth_edit"/>
</dbReference>
<feature type="transmembrane region" description="Helical" evidence="19">
    <location>
        <begin position="53"/>
        <end position="73"/>
    </location>
</feature>
<evidence type="ECO:0000256" key="8">
    <source>
        <dbReference type="ARBA" id="ARBA00022679"/>
    </source>
</evidence>
<evidence type="ECO:0000256" key="13">
    <source>
        <dbReference type="ARBA" id="ARBA00023054"/>
    </source>
</evidence>
<dbReference type="SMART" id="SM00220">
    <property type="entry name" value="S_TKc"/>
    <property type="match status" value="1"/>
</dbReference>
<dbReference type="Pfam" id="PF00133">
    <property type="entry name" value="tRNA-synt_1"/>
    <property type="match status" value="1"/>
</dbReference>
<dbReference type="InterPro" id="IPR013155">
    <property type="entry name" value="M/V/L/I-tRNA-synth_anticd-bd"/>
</dbReference>
<feature type="compositionally biased region" description="Basic and acidic residues" evidence="18">
    <location>
        <begin position="666"/>
        <end position="679"/>
    </location>
</feature>
<dbReference type="InterPro" id="IPR002303">
    <property type="entry name" value="Valyl-tRNA_ligase"/>
</dbReference>
<dbReference type="InterPro" id="IPR011009">
    <property type="entry name" value="Kinase-like_dom_sf"/>
</dbReference>
<evidence type="ECO:0000256" key="12">
    <source>
        <dbReference type="ARBA" id="ARBA00022917"/>
    </source>
</evidence>
<evidence type="ECO:0000313" key="21">
    <source>
        <dbReference type="EMBL" id="KAF2118105.1"/>
    </source>
</evidence>
<evidence type="ECO:0000256" key="3">
    <source>
        <dbReference type="ARBA" id="ARBA00012513"/>
    </source>
</evidence>
<feature type="binding site" evidence="17">
    <location>
        <position position="184"/>
    </location>
    <ligand>
        <name>ATP</name>
        <dbReference type="ChEBI" id="CHEBI:30616"/>
    </ligand>
</feature>
<dbReference type="FunFam" id="3.90.740.10:FF:000008">
    <property type="entry name" value="Valine--tRNA ligase, mitochondrial"/>
    <property type="match status" value="1"/>
</dbReference>
<dbReference type="Gene3D" id="1.10.730.10">
    <property type="entry name" value="Isoleucyl-tRNA Synthetase, Domain 1"/>
    <property type="match status" value="1"/>
</dbReference>
<evidence type="ECO:0000256" key="2">
    <source>
        <dbReference type="ARBA" id="ARBA00005594"/>
    </source>
</evidence>
<evidence type="ECO:0000256" key="15">
    <source>
        <dbReference type="ARBA" id="ARBA00029936"/>
    </source>
</evidence>
<comment type="similarity">
    <text evidence="2">Belongs to the class-I aminoacyl-tRNA synthetase family.</text>
</comment>
<keyword evidence="19" id="KW-0472">Membrane</keyword>
<keyword evidence="19" id="KW-1133">Transmembrane helix</keyword>
<dbReference type="EC" id="2.7.11.1" evidence="3"/>
<accession>A0A6A5ZFU5</accession>
<dbReference type="Pfam" id="PF00069">
    <property type="entry name" value="Pkinase"/>
    <property type="match status" value="1"/>
</dbReference>
<dbReference type="InterPro" id="IPR017441">
    <property type="entry name" value="Protein_kinase_ATP_BS"/>
</dbReference>
<dbReference type="Gene3D" id="3.90.740.10">
    <property type="entry name" value="Valyl/Leucyl/Isoleucyl-tRNA synthetase, editing domain"/>
    <property type="match status" value="1"/>
</dbReference>
<dbReference type="FunFam" id="3.30.200.20:FF:000088">
    <property type="entry name" value="Casein kinase II subunit alpha"/>
    <property type="match status" value="1"/>
</dbReference>
<feature type="region of interest" description="Disordered" evidence="18">
    <location>
        <begin position="580"/>
        <end position="685"/>
    </location>
</feature>
<evidence type="ECO:0000256" key="19">
    <source>
        <dbReference type="SAM" id="Phobius"/>
    </source>
</evidence>
<dbReference type="NCBIfam" id="NF004349">
    <property type="entry name" value="PRK05729.1"/>
    <property type="match status" value="1"/>
</dbReference>
<dbReference type="PROSITE" id="PS00108">
    <property type="entry name" value="PROTEIN_KINASE_ST"/>
    <property type="match status" value="1"/>
</dbReference>
<organism evidence="21 22">
    <name type="scientific">Lophiotrema nucula</name>
    <dbReference type="NCBI Taxonomy" id="690887"/>
    <lineage>
        <taxon>Eukaryota</taxon>
        <taxon>Fungi</taxon>
        <taxon>Dikarya</taxon>
        <taxon>Ascomycota</taxon>
        <taxon>Pezizomycotina</taxon>
        <taxon>Dothideomycetes</taxon>
        <taxon>Pleosporomycetidae</taxon>
        <taxon>Pleosporales</taxon>
        <taxon>Lophiotremataceae</taxon>
        <taxon>Lophiotrema</taxon>
    </lineage>
</organism>
<proteinExistence type="inferred from homology"/>
<reference evidence="21" key="1">
    <citation type="journal article" date="2020" name="Stud. Mycol.">
        <title>101 Dothideomycetes genomes: a test case for predicting lifestyles and emergence of pathogens.</title>
        <authorList>
            <person name="Haridas S."/>
            <person name="Albert R."/>
            <person name="Binder M."/>
            <person name="Bloem J."/>
            <person name="Labutti K."/>
            <person name="Salamov A."/>
            <person name="Andreopoulos B."/>
            <person name="Baker S."/>
            <person name="Barry K."/>
            <person name="Bills G."/>
            <person name="Bluhm B."/>
            <person name="Cannon C."/>
            <person name="Castanera R."/>
            <person name="Culley D."/>
            <person name="Daum C."/>
            <person name="Ezra D."/>
            <person name="Gonzalez J."/>
            <person name="Henrissat B."/>
            <person name="Kuo A."/>
            <person name="Liang C."/>
            <person name="Lipzen A."/>
            <person name="Lutzoni F."/>
            <person name="Magnuson J."/>
            <person name="Mondo S."/>
            <person name="Nolan M."/>
            <person name="Ohm R."/>
            <person name="Pangilinan J."/>
            <person name="Park H.-J."/>
            <person name="Ramirez L."/>
            <person name="Alfaro M."/>
            <person name="Sun H."/>
            <person name="Tritt A."/>
            <person name="Yoshinaga Y."/>
            <person name="Zwiers L.-H."/>
            <person name="Turgeon B."/>
            <person name="Goodwin S."/>
            <person name="Spatafora J."/>
            <person name="Crous P."/>
            <person name="Grigoriev I."/>
        </authorList>
    </citation>
    <scope>NUCLEOTIDE SEQUENCE</scope>
    <source>
        <strain evidence="21">CBS 627.86</strain>
    </source>
</reference>
<dbReference type="CDD" id="cd00817">
    <property type="entry name" value="ValRS_core"/>
    <property type="match status" value="1"/>
</dbReference>
<keyword evidence="12" id="KW-0648">Protein biosynthesis</keyword>
<evidence type="ECO:0000256" key="16">
    <source>
        <dbReference type="ARBA" id="ARBA00047552"/>
    </source>
</evidence>
<dbReference type="CDD" id="cd14132">
    <property type="entry name" value="STKc_CK2_alpha"/>
    <property type="match status" value="1"/>
</dbReference>
<dbReference type="PRINTS" id="PR00986">
    <property type="entry name" value="TRNASYNTHVAL"/>
</dbReference>
<dbReference type="InterPro" id="IPR033705">
    <property type="entry name" value="Anticodon_Ia_Val"/>
</dbReference>
<dbReference type="GO" id="GO:0004832">
    <property type="term" value="F:valine-tRNA ligase activity"/>
    <property type="evidence" value="ECO:0007669"/>
    <property type="project" value="UniProtKB-EC"/>
</dbReference>
<feature type="domain" description="Protein kinase" evidence="20">
    <location>
        <begin position="155"/>
        <end position="438"/>
    </location>
</feature>